<accession>A0A6N9TNG1</accession>
<reference evidence="1 2" key="1">
    <citation type="submission" date="2020-02" db="EMBL/GenBank/DDBJ databases">
        <title>Comparative genomics of sulfur disproportionating microorganisms.</title>
        <authorList>
            <person name="Ward L.M."/>
            <person name="Bertran E."/>
            <person name="Johnston D.T."/>
        </authorList>
    </citation>
    <scope>NUCLEOTIDE SEQUENCE [LARGE SCALE GENOMIC DNA]</scope>
    <source>
        <strain evidence="1 2">DSM 100025</strain>
    </source>
</reference>
<evidence type="ECO:0000313" key="2">
    <source>
        <dbReference type="Proteomes" id="UP000469346"/>
    </source>
</evidence>
<name>A0A6N9TNG1_DISTH</name>
<keyword evidence="2" id="KW-1185">Reference proteome</keyword>
<gene>
    <name evidence="1" type="ORF">G3N55_08190</name>
</gene>
<sequence length="152" mass="17024">MRIRLVLCRRTKVCLAGLALLAVVYVVFVRGGHGPTAEHIGQSFAYGEIFLQKGYMKRLAAAELAGAIDAMAPGLPADRVLPDPAPIRYRDLRLLARAPAAGNATRLTFGVSYRGRDYRIPVTLRRLDGRWRVTAFEPVIVPDLWRRRRADR</sequence>
<evidence type="ECO:0000313" key="1">
    <source>
        <dbReference type="EMBL" id="NDY42821.1"/>
    </source>
</evidence>
<dbReference type="EMBL" id="JAAGRR010000088">
    <property type="protein sequence ID" value="NDY42821.1"/>
    <property type="molecule type" value="Genomic_DNA"/>
</dbReference>
<dbReference type="RefSeq" id="WP_163298949.1">
    <property type="nucleotide sequence ID" value="NZ_JAAGRR010000088.1"/>
</dbReference>
<dbReference type="AlphaFoldDB" id="A0A6N9TNG1"/>
<proteinExistence type="predicted"/>
<dbReference type="Proteomes" id="UP000469346">
    <property type="component" value="Unassembled WGS sequence"/>
</dbReference>
<protein>
    <submittedName>
        <fullName evidence="1">Uncharacterized protein</fullName>
    </submittedName>
</protein>
<organism evidence="1 2">
    <name type="scientific">Dissulfurirhabdus thermomarina</name>
    <dbReference type="NCBI Taxonomy" id="1765737"/>
    <lineage>
        <taxon>Bacteria</taxon>
        <taxon>Deltaproteobacteria</taxon>
        <taxon>Dissulfurirhabdaceae</taxon>
        <taxon>Dissulfurirhabdus</taxon>
    </lineage>
</organism>
<comment type="caution">
    <text evidence="1">The sequence shown here is derived from an EMBL/GenBank/DDBJ whole genome shotgun (WGS) entry which is preliminary data.</text>
</comment>